<reference evidence="2" key="1">
    <citation type="journal article" date="2023" name="Front. Plant Sci.">
        <title>Chromosomal-level genome assembly of Melastoma candidum provides insights into trichome evolution.</title>
        <authorList>
            <person name="Zhong Y."/>
            <person name="Wu W."/>
            <person name="Sun C."/>
            <person name="Zou P."/>
            <person name="Liu Y."/>
            <person name="Dai S."/>
            <person name="Zhou R."/>
        </authorList>
    </citation>
    <scope>NUCLEOTIDE SEQUENCE [LARGE SCALE GENOMIC DNA]</scope>
</reference>
<dbReference type="EMBL" id="CM042889">
    <property type="protein sequence ID" value="KAI4319856.1"/>
    <property type="molecule type" value="Genomic_DNA"/>
</dbReference>
<comment type="caution">
    <text evidence="1">The sequence shown here is derived from an EMBL/GenBank/DDBJ whole genome shotgun (WGS) entry which is preliminary data.</text>
</comment>
<evidence type="ECO:0000313" key="2">
    <source>
        <dbReference type="Proteomes" id="UP001057402"/>
    </source>
</evidence>
<evidence type="ECO:0000313" key="1">
    <source>
        <dbReference type="EMBL" id="KAI4319856.1"/>
    </source>
</evidence>
<sequence length="382" mass="42471">MPLDECRVEVVLGTSPDASPEPDPRPVRCRNMLEITKRSLVTTLVRIHAGHFRITLSLCSQALLWRVLAVPDPVPIPAFRGLFRDLPSAAFAFLWTVSLSVLALLTFLYLLRCVFCFDAVRSEFTHHVGVNYLFAPSISWLLLLQASSQFVLAPGGFRYRLLWWVFLIPVLVLDVAVYGQWFTKGKRFLSIVANPTCQMSVIGNLMGARVAAETGWKEVSICLFSLGFTHYLVIFVTLYQRIAGSKSLPAMLRPVFFLFVAAPSTASIAWSSIAGSFDNASKMLFYLSLFLLTSLISRPALFRKSMKKFSLAWWAYSFPLTVLALASAQYTGTVEGLPSRVLKHALSSISIIVFIVLTVLTGINNNSLFLPANKDAKQDQGM</sequence>
<organism evidence="1 2">
    <name type="scientific">Melastoma candidum</name>
    <dbReference type="NCBI Taxonomy" id="119954"/>
    <lineage>
        <taxon>Eukaryota</taxon>
        <taxon>Viridiplantae</taxon>
        <taxon>Streptophyta</taxon>
        <taxon>Embryophyta</taxon>
        <taxon>Tracheophyta</taxon>
        <taxon>Spermatophyta</taxon>
        <taxon>Magnoliopsida</taxon>
        <taxon>eudicotyledons</taxon>
        <taxon>Gunneridae</taxon>
        <taxon>Pentapetalae</taxon>
        <taxon>rosids</taxon>
        <taxon>malvids</taxon>
        <taxon>Myrtales</taxon>
        <taxon>Melastomataceae</taxon>
        <taxon>Melastomatoideae</taxon>
        <taxon>Melastomateae</taxon>
        <taxon>Melastoma</taxon>
    </lineage>
</organism>
<protein>
    <submittedName>
        <fullName evidence="1">Uncharacterized protein</fullName>
    </submittedName>
</protein>
<accession>A0ACB9M8G5</accession>
<gene>
    <name evidence="1" type="ORF">MLD38_033406</name>
</gene>
<dbReference type="Proteomes" id="UP001057402">
    <property type="component" value="Chromosome 10"/>
</dbReference>
<proteinExistence type="predicted"/>
<name>A0ACB9M8G5_9MYRT</name>
<keyword evidence="2" id="KW-1185">Reference proteome</keyword>